<reference evidence="19 20" key="1">
    <citation type="submission" date="2017-10" db="EMBL/GenBank/DDBJ databases">
        <title>Novel microbial diversity and functional potential in the marine mammal oral microbiome.</title>
        <authorList>
            <person name="Dudek N.K."/>
            <person name="Sun C.L."/>
            <person name="Burstein D."/>
            <person name="Kantor R.S."/>
            <person name="Aliaga Goltsman D.S."/>
            <person name="Bik E.M."/>
            <person name="Thomas B.C."/>
            <person name="Banfield J.F."/>
            <person name="Relman D.A."/>
        </authorList>
    </citation>
    <scope>NUCLEOTIDE SEQUENCE [LARGE SCALE GENOMIC DNA]</scope>
    <source>
        <strain evidence="19">DOLJORAL78_50_517</strain>
    </source>
</reference>
<sequence length="278" mass="31154">MKIRFLTALTFFVLIMVFMLPPLAQAQNFNRDLAATSVLETIKKRGSIKVGMSTFIPWAMRNKKGELIGYEIDVAKQLAKDMGVNVQFIPTAWDGIIPALLAGKFDIIIGGMSITPERNLTVNFTTPYARSGTQMVAHKKLAAGFSSLDDFNKPDVVLSVRRGTTPAISARKLMPKATLRQFDEDALALQEVLNGKAHAFVTSIPTPAFEALRHPDTLFLPIAEPFVQNAEGFAVRKGDPDALNFFNNWILLRQQDGWLKARHNYWFKTRDWADQVRS</sequence>
<feature type="domain" description="Ionotropic glutamate receptor C-terminal" evidence="17">
    <location>
        <begin position="49"/>
        <end position="269"/>
    </location>
</feature>
<dbReference type="GO" id="GO:0015276">
    <property type="term" value="F:ligand-gated monoatomic ion channel activity"/>
    <property type="evidence" value="ECO:0007669"/>
    <property type="project" value="InterPro"/>
</dbReference>
<evidence type="ECO:0000256" key="14">
    <source>
        <dbReference type="RuleBase" id="RU003744"/>
    </source>
</evidence>
<proteinExistence type="inferred from homology"/>
<keyword evidence="4" id="KW-0813">Transport</keyword>
<dbReference type="GO" id="GO:0016020">
    <property type="term" value="C:membrane"/>
    <property type="evidence" value="ECO:0007669"/>
    <property type="project" value="UniProtKB-SubCell"/>
</dbReference>
<evidence type="ECO:0000256" key="7">
    <source>
        <dbReference type="ARBA" id="ARBA00022989"/>
    </source>
</evidence>
<evidence type="ECO:0000256" key="8">
    <source>
        <dbReference type="ARBA" id="ARBA00023065"/>
    </source>
</evidence>
<evidence type="ECO:0000256" key="3">
    <source>
        <dbReference type="ARBA" id="ARBA00010333"/>
    </source>
</evidence>
<dbReference type="GO" id="GO:0030313">
    <property type="term" value="C:cell envelope"/>
    <property type="evidence" value="ECO:0007669"/>
    <property type="project" value="UniProtKB-SubCell"/>
</dbReference>
<dbReference type="PANTHER" id="PTHR35936:SF38">
    <property type="entry name" value="GLUTAMINE-BINDING PERIPLASMIC PROTEIN"/>
    <property type="match status" value="1"/>
</dbReference>
<keyword evidence="5" id="KW-0812">Transmembrane</keyword>
<evidence type="ECO:0000256" key="2">
    <source>
        <dbReference type="ARBA" id="ARBA00004196"/>
    </source>
</evidence>
<dbReference type="SMART" id="SM00079">
    <property type="entry name" value="PBPe"/>
    <property type="match status" value="1"/>
</dbReference>
<dbReference type="PANTHER" id="PTHR35936">
    <property type="entry name" value="MEMBRANE-BOUND LYTIC MUREIN TRANSGLYCOSYLASE F"/>
    <property type="match status" value="1"/>
</dbReference>
<protein>
    <submittedName>
        <fullName evidence="19">Amino acid ABC transporter substrate-binding protein</fullName>
    </submittedName>
</protein>
<dbReference type="Gene3D" id="3.40.190.10">
    <property type="entry name" value="Periplasmic binding protein-like II"/>
    <property type="match status" value="2"/>
</dbReference>
<feature type="domain" description="Solute-binding protein family 3/N-terminal" evidence="16">
    <location>
        <begin position="47"/>
        <end position="270"/>
    </location>
</feature>
<dbReference type="InterPro" id="IPR019594">
    <property type="entry name" value="Glu/Gly-bd"/>
</dbReference>
<accession>A0A2G6PEQ8</accession>
<keyword evidence="12" id="KW-1071">Ligand-gated ion channel</keyword>
<dbReference type="SUPFAM" id="SSF53850">
    <property type="entry name" value="Periplasmic binding protein-like II"/>
    <property type="match status" value="1"/>
</dbReference>
<evidence type="ECO:0000256" key="5">
    <source>
        <dbReference type="ARBA" id="ARBA00022692"/>
    </source>
</evidence>
<dbReference type="InterPro" id="IPR001320">
    <property type="entry name" value="Iontro_rcpt_C"/>
</dbReference>
<name>A0A2G6PEQ8_9GAMM</name>
<keyword evidence="8" id="KW-0406">Ion transport</keyword>
<evidence type="ECO:0000256" key="1">
    <source>
        <dbReference type="ARBA" id="ARBA00004141"/>
    </source>
</evidence>
<feature type="signal peptide" evidence="15">
    <location>
        <begin position="1"/>
        <end position="26"/>
    </location>
</feature>
<evidence type="ECO:0000256" key="4">
    <source>
        <dbReference type="ARBA" id="ARBA00022448"/>
    </source>
</evidence>
<feature type="chain" id="PRO_5013694155" evidence="15">
    <location>
        <begin position="27"/>
        <end position="278"/>
    </location>
</feature>
<evidence type="ECO:0000259" key="18">
    <source>
        <dbReference type="SMART" id="SM00918"/>
    </source>
</evidence>
<evidence type="ECO:0000256" key="11">
    <source>
        <dbReference type="ARBA" id="ARBA00023180"/>
    </source>
</evidence>
<keyword evidence="10" id="KW-0675">Receptor</keyword>
<evidence type="ECO:0000259" key="17">
    <source>
        <dbReference type="SMART" id="SM00079"/>
    </source>
</evidence>
<keyword evidence="6 15" id="KW-0732">Signal</keyword>
<comment type="subcellular location">
    <subcellularLocation>
        <location evidence="2">Cell envelope</location>
    </subcellularLocation>
    <subcellularLocation>
        <location evidence="1">Membrane</location>
        <topology evidence="1">Multi-pass membrane protein</topology>
    </subcellularLocation>
</comment>
<evidence type="ECO:0000256" key="15">
    <source>
        <dbReference type="SAM" id="SignalP"/>
    </source>
</evidence>
<dbReference type="InterPro" id="IPR001638">
    <property type="entry name" value="Solute-binding_3/MltF_N"/>
</dbReference>
<dbReference type="InterPro" id="IPR018313">
    <property type="entry name" value="SBP_3_CS"/>
</dbReference>
<organism evidence="19 20">
    <name type="scientific">Candidatus Contendibacter odensensis</name>
    <dbReference type="NCBI Taxonomy" id="1400860"/>
    <lineage>
        <taxon>Bacteria</taxon>
        <taxon>Pseudomonadati</taxon>
        <taxon>Pseudomonadota</taxon>
        <taxon>Gammaproteobacteria</taxon>
        <taxon>Candidatus Competibacteraceae</taxon>
        <taxon>Candidatus Contendibacter</taxon>
    </lineage>
</organism>
<keyword evidence="11" id="KW-0325">Glycoprotein</keyword>
<evidence type="ECO:0000259" key="16">
    <source>
        <dbReference type="SMART" id="SM00062"/>
    </source>
</evidence>
<comment type="similarity">
    <text evidence="3 14">Belongs to the bacterial solute-binding protein 3 family.</text>
</comment>
<dbReference type="PROSITE" id="PS01039">
    <property type="entry name" value="SBP_BACTERIAL_3"/>
    <property type="match status" value="1"/>
</dbReference>
<dbReference type="Proteomes" id="UP000229278">
    <property type="component" value="Unassembled WGS sequence"/>
</dbReference>
<keyword evidence="13" id="KW-0407">Ion channel</keyword>
<dbReference type="Pfam" id="PF00497">
    <property type="entry name" value="SBP_bac_3"/>
    <property type="match status" value="1"/>
</dbReference>
<evidence type="ECO:0000313" key="19">
    <source>
        <dbReference type="EMBL" id="PIE83047.1"/>
    </source>
</evidence>
<feature type="domain" description="Ionotropic glutamate receptor L-glutamate and glycine-binding" evidence="18">
    <location>
        <begin position="57"/>
        <end position="102"/>
    </location>
</feature>
<evidence type="ECO:0000256" key="10">
    <source>
        <dbReference type="ARBA" id="ARBA00023170"/>
    </source>
</evidence>
<evidence type="ECO:0000256" key="12">
    <source>
        <dbReference type="ARBA" id="ARBA00023286"/>
    </source>
</evidence>
<comment type="caution">
    <text evidence="19">The sequence shown here is derived from an EMBL/GenBank/DDBJ whole genome shotgun (WGS) entry which is preliminary data.</text>
</comment>
<dbReference type="CDD" id="cd13629">
    <property type="entry name" value="PBP2_Dsm1740"/>
    <property type="match status" value="1"/>
</dbReference>
<keyword evidence="7" id="KW-1133">Transmembrane helix</keyword>
<gene>
    <name evidence="19" type="ORF">CSA09_03900</name>
</gene>
<dbReference type="AlphaFoldDB" id="A0A2G6PEQ8"/>
<keyword evidence="9" id="KW-0472">Membrane</keyword>
<dbReference type="SMART" id="SM00918">
    <property type="entry name" value="Lig_chan-Glu_bd"/>
    <property type="match status" value="1"/>
</dbReference>
<dbReference type="SMART" id="SM00062">
    <property type="entry name" value="PBPb"/>
    <property type="match status" value="1"/>
</dbReference>
<evidence type="ECO:0000256" key="9">
    <source>
        <dbReference type="ARBA" id="ARBA00023136"/>
    </source>
</evidence>
<evidence type="ECO:0000256" key="6">
    <source>
        <dbReference type="ARBA" id="ARBA00022729"/>
    </source>
</evidence>
<dbReference type="EMBL" id="PDTV01000008">
    <property type="protein sequence ID" value="PIE83047.1"/>
    <property type="molecule type" value="Genomic_DNA"/>
</dbReference>
<evidence type="ECO:0000256" key="13">
    <source>
        <dbReference type="ARBA" id="ARBA00023303"/>
    </source>
</evidence>
<evidence type="ECO:0000313" key="20">
    <source>
        <dbReference type="Proteomes" id="UP000229278"/>
    </source>
</evidence>